<dbReference type="PANTHER" id="PTHR45527">
    <property type="entry name" value="NONRIBOSOMAL PEPTIDE SYNTHETASE"/>
    <property type="match status" value="1"/>
</dbReference>
<dbReference type="PANTHER" id="PTHR45527:SF1">
    <property type="entry name" value="FATTY ACID SYNTHASE"/>
    <property type="match status" value="1"/>
</dbReference>
<name>A0ABR4HUD2_9EURO</name>
<keyword evidence="1" id="KW-0596">Phosphopantetheine</keyword>
<dbReference type="Pfam" id="PF00501">
    <property type="entry name" value="AMP-binding"/>
    <property type="match status" value="1"/>
</dbReference>
<evidence type="ECO:0000259" key="3">
    <source>
        <dbReference type="Pfam" id="PF00501"/>
    </source>
</evidence>
<organism evidence="4 5">
    <name type="scientific">Aspergillus cavernicola</name>
    <dbReference type="NCBI Taxonomy" id="176166"/>
    <lineage>
        <taxon>Eukaryota</taxon>
        <taxon>Fungi</taxon>
        <taxon>Dikarya</taxon>
        <taxon>Ascomycota</taxon>
        <taxon>Pezizomycotina</taxon>
        <taxon>Eurotiomycetes</taxon>
        <taxon>Eurotiomycetidae</taxon>
        <taxon>Eurotiales</taxon>
        <taxon>Aspergillaceae</taxon>
        <taxon>Aspergillus</taxon>
        <taxon>Aspergillus subgen. Nidulantes</taxon>
    </lineage>
</organism>
<reference evidence="4 5" key="1">
    <citation type="submission" date="2024-07" db="EMBL/GenBank/DDBJ databases">
        <title>Section-level genome sequencing and comparative genomics of Aspergillus sections Usti and Cavernicolus.</title>
        <authorList>
            <consortium name="Lawrence Berkeley National Laboratory"/>
            <person name="Nybo J.L."/>
            <person name="Vesth T.C."/>
            <person name="Theobald S."/>
            <person name="Frisvad J.C."/>
            <person name="Larsen T.O."/>
            <person name="Kjaerboelling I."/>
            <person name="Rothschild-Mancinelli K."/>
            <person name="Lyhne E.K."/>
            <person name="Kogle M.E."/>
            <person name="Barry K."/>
            <person name="Clum A."/>
            <person name="Na H."/>
            <person name="Ledsgaard L."/>
            <person name="Lin J."/>
            <person name="Lipzen A."/>
            <person name="Kuo A."/>
            <person name="Riley R."/>
            <person name="Mondo S."/>
            <person name="LaButti K."/>
            <person name="Haridas S."/>
            <person name="Pangalinan J."/>
            <person name="Salamov A.A."/>
            <person name="Simmons B.A."/>
            <person name="Magnuson J.K."/>
            <person name="Chen J."/>
            <person name="Drula E."/>
            <person name="Henrissat B."/>
            <person name="Wiebenga A."/>
            <person name="Lubbers R.J."/>
            <person name="Gomes A.C."/>
            <person name="Makela M.R."/>
            <person name="Stajich J."/>
            <person name="Grigoriev I.V."/>
            <person name="Mortensen U.H."/>
            <person name="De vries R.P."/>
            <person name="Baker S.E."/>
            <person name="Andersen M.R."/>
        </authorList>
    </citation>
    <scope>NUCLEOTIDE SEQUENCE [LARGE SCALE GENOMIC DNA]</scope>
    <source>
        <strain evidence="4 5">CBS 600.67</strain>
    </source>
</reference>
<evidence type="ECO:0000313" key="4">
    <source>
        <dbReference type="EMBL" id="KAL2819011.1"/>
    </source>
</evidence>
<dbReference type="CDD" id="cd05918">
    <property type="entry name" value="A_NRPS_SidN3_like"/>
    <property type="match status" value="1"/>
</dbReference>
<dbReference type="Gene3D" id="3.30.300.30">
    <property type="match status" value="1"/>
</dbReference>
<dbReference type="SUPFAM" id="SSF56801">
    <property type="entry name" value="Acetyl-CoA synthetase-like"/>
    <property type="match status" value="1"/>
</dbReference>
<accession>A0ABR4HUD2</accession>
<evidence type="ECO:0000313" key="5">
    <source>
        <dbReference type="Proteomes" id="UP001610335"/>
    </source>
</evidence>
<dbReference type="InterPro" id="IPR042099">
    <property type="entry name" value="ANL_N_sf"/>
</dbReference>
<dbReference type="InterPro" id="IPR000873">
    <property type="entry name" value="AMP-dep_synth/lig_dom"/>
</dbReference>
<feature type="domain" description="AMP-dependent synthetase/ligase" evidence="3">
    <location>
        <begin position="220"/>
        <end position="553"/>
    </location>
</feature>
<proteinExistence type="predicted"/>
<protein>
    <submittedName>
        <fullName evidence="4">Polyketide synthase</fullName>
    </submittedName>
</protein>
<gene>
    <name evidence="4" type="ORF">BDW59DRAFT_174999</name>
</gene>
<keyword evidence="2" id="KW-0597">Phosphoprotein</keyword>
<dbReference type="EMBL" id="JBFXLS010000080">
    <property type="protein sequence ID" value="KAL2819011.1"/>
    <property type="molecule type" value="Genomic_DNA"/>
</dbReference>
<evidence type="ECO:0000256" key="2">
    <source>
        <dbReference type="ARBA" id="ARBA00022553"/>
    </source>
</evidence>
<comment type="caution">
    <text evidence="4">The sequence shown here is derived from an EMBL/GenBank/DDBJ whole genome shotgun (WGS) entry which is preliminary data.</text>
</comment>
<dbReference type="InterPro" id="IPR045851">
    <property type="entry name" value="AMP-bd_C_sf"/>
</dbReference>
<evidence type="ECO:0000256" key="1">
    <source>
        <dbReference type="ARBA" id="ARBA00022450"/>
    </source>
</evidence>
<keyword evidence="5" id="KW-1185">Reference proteome</keyword>
<dbReference type="Proteomes" id="UP001610335">
    <property type="component" value="Unassembled WGS sequence"/>
</dbReference>
<sequence length="741" mass="80718">MIPSPAFTRHELLSKEFRAQGLSTTALHTIEVGPGKISNTLELLVAAAWAITEARWFYREEVEFWVKINNPYSVFRVRVSVGPEVKVESLLQQLERQMDLGSPGTSCSEEGLSRKFCIVYETEAAKGRNNPVMMLDCDLRGGSGLQMTISFSDHFQLDNVERQGRAIQLLLQQLTCSGGGPMMLTDLDMMSEQDLLETWKRNSTVPLAVGTPVHKQIHLKAREHPEAPAICARDGSLTYKELDDLATRVASGLIKMGVKKHVVVPLYFEKSKWMPVAILGVIKAGGVFLQLATSIPRGRIEAILSVDKPPFALVGPTEPSWLRDIVPTCTVHELLDQDNNRDCRIIPECSSGQDVVRLFTSGSTGQPKGIVWTHETLATNCQDIKNVLCLGPDTRLFQTASYEFDVSMIESIAVLISGGCLCIPLEHEGVNCCPLALEALQGNTVYLTPTIAGGLDPDTVPTLKHLALEGEILPKDVVSKWAGKATMYNFYGPAECPQAASCVINPETFRTGFAGSSAVCLRWVVDPYNHNKLMPSGAIGELVIEGPILLDRYVGGSVPASPFVTPTWLQRGYAGFPGRQGRLFKTGDLVQCDHDGNIVIIGRKDTQVQICAERVELSEVEHHVRNLLTDSVGVVAEMITPLGSSRPVLAAFLAIGKEAALSTTGDGRGVLQALTRGLEALAEYVPQTFIPVVYIAVNKIPLTAAGKTNRRELRQMGASMTLDQLAQLHLSTLGEGQALMN</sequence>
<dbReference type="Gene3D" id="3.40.50.12780">
    <property type="entry name" value="N-terminal domain of ligase-like"/>
    <property type="match status" value="1"/>
</dbReference>